<feature type="compositionally biased region" description="Basic and acidic residues" evidence="1">
    <location>
        <begin position="42"/>
        <end position="63"/>
    </location>
</feature>
<evidence type="ECO:0000256" key="1">
    <source>
        <dbReference type="SAM" id="MobiDB-lite"/>
    </source>
</evidence>
<reference evidence="2 3" key="1">
    <citation type="journal article" date="2015" name="Nature">
        <title>rRNA introns, odd ribosomes, and small enigmatic genomes across a large radiation of phyla.</title>
        <authorList>
            <person name="Brown C.T."/>
            <person name="Hug L.A."/>
            <person name="Thomas B.C."/>
            <person name="Sharon I."/>
            <person name="Castelle C.J."/>
            <person name="Singh A."/>
            <person name="Wilkins M.J."/>
            <person name="Williams K.H."/>
            <person name="Banfield J.F."/>
        </authorList>
    </citation>
    <scope>NUCLEOTIDE SEQUENCE [LARGE SCALE GENOMIC DNA]</scope>
</reference>
<gene>
    <name evidence="2" type="ORF">US52_C0066G0007</name>
</gene>
<dbReference type="Proteomes" id="UP000034852">
    <property type="component" value="Unassembled WGS sequence"/>
</dbReference>
<evidence type="ECO:0000313" key="2">
    <source>
        <dbReference type="EMBL" id="KKQ34247.1"/>
    </source>
</evidence>
<feature type="non-terminal residue" evidence="2">
    <location>
        <position position="209"/>
    </location>
</feature>
<feature type="region of interest" description="Disordered" evidence="1">
    <location>
        <begin position="41"/>
        <end position="68"/>
    </location>
</feature>
<feature type="compositionally biased region" description="Polar residues" evidence="1">
    <location>
        <begin position="190"/>
        <end position="200"/>
    </location>
</feature>
<organism evidence="2 3">
    <name type="scientific">candidate division WS6 bacterium GW2011_GWA2_37_6</name>
    <dbReference type="NCBI Taxonomy" id="1619087"/>
    <lineage>
        <taxon>Bacteria</taxon>
        <taxon>Candidatus Dojkabacteria</taxon>
    </lineage>
</organism>
<protein>
    <submittedName>
        <fullName evidence="2">Uncharacterized protein</fullName>
    </submittedName>
</protein>
<proteinExistence type="predicted"/>
<sequence length="209" mass="23140">MPFINIDQTKQQDVSANVNANGIGNVQSPYPSLNEVDDVEENKDLKNDEIQKDEIKKNDEIVSKDPVSADSPLFTEAVTAKPELNHIKETVGPDGIRILSRPMEVEDTEIKTNTEVTNAEMKTSADEVAPAMAINNNDSKTVEDVEVGKVKTVETVEKIEDEKVETVETVEDVKDVKMVEPVVPEKIPDNINQAQEVSQEVTKELSHTD</sequence>
<feature type="region of interest" description="Disordered" evidence="1">
    <location>
        <begin position="187"/>
        <end position="209"/>
    </location>
</feature>
<dbReference type="AlphaFoldDB" id="A0A0G0GW20"/>
<evidence type="ECO:0000313" key="3">
    <source>
        <dbReference type="Proteomes" id="UP000034852"/>
    </source>
</evidence>
<accession>A0A0G0GW20</accession>
<dbReference type="EMBL" id="LBTH01000066">
    <property type="protein sequence ID" value="KKQ34247.1"/>
    <property type="molecule type" value="Genomic_DNA"/>
</dbReference>
<comment type="caution">
    <text evidence="2">The sequence shown here is derived from an EMBL/GenBank/DDBJ whole genome shotgun (WGS) entry which is preliminary data.</text>
</comment>
<name>A0A0G0GW20_9BACT</name>